<evidence type="ECO:0000256" key="1">
    <source>
        <dbReference type="ARBA" id="ARBA00010552"/>
    </source>
</evidence>
<evidence type="ECO:0000313" key="2">
    <source>
        <dbReference type="EMBL" id="KUG23494.1"/>
    </source>
</evidence>
<dbReference type="PANTHER" id="PTHR11803">
    <property type="entry name" value="2-IMINOBUTANOATE/2-IMINOPROPANOATE DEAMINASE RIDA"/>
    <property type="match status" value="1"/>
</dbReference>
<proteinExistence type="inferred from homology"/>
<dbReference type="InterPro" id="IPR006056">
    <property type="entry name" value="RidA"/>
</dbReference>
<dbReference type="InterPro" id="IPR006175">
    <property type="entry name" value="YjgF/YER057c/UK114"/>
</dbReference>
<dbReference type="PANTHER" id="PTHR11803:SF39">
    <property type="entry name" value="2-IMINOBUTANOATE_2-IMINOPROPANOATE DEAMINASE"/>
    <property type="match status" value="1"/>
</dbReference>
<dbReference type="Gene3D" id="3.30.1330.40">
    <property type="entry name" value="RutC-like"/>
    <property type="match status" value="1"/>
</dbReference>
<protein>
    <submittedName>
        <fullName evidence="2">Endoribonuclease l-psp</fullName>
    </submittedName>
</protein>
<gene>
    <name evidence="2" type="ORF">ASZ90_006698</name>
</gene>
<dbReference type="PROSITE" id="PS01094">
    <property type="entry name" value="UPF0076"/>
    <property type="match status" value="1"/>
</dbReference>
<organism evidence="2">
    <name type="scientific">hydrocarbon metagenome</name>
    <dbReference type="NCBI Taxonomy" id="938273"/>
    <lineage>
        <taxon>unclassified sequences</taxon>
        <taxon>metagenomes</taxon>
        <taxon>ecological metagenomes</taxon>
    </lineage>
</organism>
<comment type="caution">
    <text evidence="2">The sequence shown here is derived from an EMBL/GenBank/DDBJ whole genome shotgun (WGS) entry which is preliminary data.</text>
</comment>
<dbReference type="NCBIfam" id="TIGR00004">
    <property type="entry name" value="Rid family detoxifying hydrolase"/>
    <property type="match status" value="1"/>
</dbReference>
<dbReference type="InterPro" id="IPR019897">
    <property type="entry name" value="RidA_CS"/>
</dbReference>
<dbReference type="Pfam" id="PF01042">
    <property type="entry name" value="Ribonuc_L-PSP"/>
    <property type="match status" value="1"/>
</dbReference>
<dbReference type="InterPro" id="IPR035959">
    <property type="entry name" value="RutC-like_sf"/>
</dbReference>
<dbReference type="FunFam" id="3.30.1330.40:FF:000001">
    <property type="entry name" value="L-PSP family endoribonuclease"/>
    <property type="match status" value="1"/>
</dbReference>
<dbReference type="SUPFAM" id="SSF55298">
    <property type="entry name" value="YjgF-like"/>
    <property type="match status" value="1"/>
</dbReference>
<name>A0A0W8FRJ6_9ZZZZ</name>
<reference evidence="2" key="1">
    <citation type="journal article" date="2015" name="Proc. Natl. Acad. Sci. U.S.A.">
        <title>Networks of energetic and metabolic interactions define dynamics in microbial communities.</title>
        <authorList>
            <person name="Embree M."/>
            <person name="Liu J.K."/>
            <person name="Al-Bassam M.M."/>
            <person name="Zengler K."/>
        </authorList>
    </citation>
    <scope>NUCLEOTIDE SEQUENCE</scope>
</reference>
<accession>A0A0W8FRJ6</accession>
<dbReference type="EMBL" id="LNQE01000903">
    <property type="protein sequence ID" value="KUG23494.1"/>
    <property type="molecule type" value="Genomic_DNA"/>
</dbReference>
<dbReference type="GO" id="GO:0005829">
    <property type="term" value="C:cytosol"/>
    <property type="evidence" value="ECO:0007669"/>
    <property type="project" value="TreeGrafter"/>
</dbReference>
<dbReference type="GO" id="GO:0019239">
    <property type="term" value="F:deaminase activity"/>
    <property type="evidence" value="ECO:0007669"/>
    <property type="project" value="TreeGrafter"/>
</dbReference>
<dbReference type="CDD" id="cd00448">
    <property type="entry name" value="YjgF_YER057c_UK114_family"/>
    <property type="match status" value="1"/>
</dbReference>
<sequence length="125" mass="13498">MNKNIIVSSKFPVAGPYSAAVEAGDMIFISGQLPIDPATGEIITDIKTAARQVLMNIQTILEETGLDMSNVVKTTIFLKNIDDFPIVNEIYASFFKKDPPARSTIAASALPKGVSLEIEAIATRR</sequence>
<comment type="similarity">
    <text evidence="1">Belongs to the RutC family.</text>
</comment>
<dbReference type="AlphaFoldDB" id="A0A0W8FRJ6"/>